<name>A0A1R2C769_9CILI</name>
<keyword evidence="2" id="KW-1185">Reference proteome</keyword>
<evidence type="ECO:0000313" key="2">
    <source>
        <dbReference type="Proteomes" id="UP000187209"/>
    </source>
</evidence>
<dbReference type="AlphaFoldDB" id="A0A1R2C769"/>
<sequence length="268" mass="30727">MSVTEASGGDILRVAPENVSEEFANILSNDVIATHVTVEVTLYKAVQFKNEDSSCLSFGKSRLHKKVGNATSASSFSFGYNLKSDEELNALMADKQSLQFLPMQAVFTYKSLEGMKCIRVINRRQPITFNKQEAQQNAKVDLLARAGRRQAAKFAEQGRYEDMRLCASEWKNEISQQELKNSNNLKMAQEFHADLDDLQQEVFEQECLERQMGYEAMDDCEEGLMNFEEMNMPREVLAKEEKKSSKPERREVFQDKFISKVNKMQKKN</sequence>
<comment type="caution">
    <text evidence="1">The sequence shown here is derived from an EMBL/GenBank/DDBJ whole genome shotgun (WGS) entry which is preliminary data.</text>
</comment>
<reference evidence="1 2" key="1">
    <citation type="submission" date="2016-11" db="EMBL/GenBank/DDBJ databases">
        <title>The macronuclear genome of Stentor coeruleus: a giant cell with tiny introns.</title>
        <authorList>
            <person name="Slabodnick M."/>
            <person name="Ruby J.G."/>
            <person name="Reiff S.B."/>
            <person name="Swart E.C."/>
            <person name="Gosai S."/>
            <person name="Prabakaran S."/>
            <person name="Witkowska E."/>
            <person name="Larue G.E."/>
            <person name="Fisher S."/>
            <person name="Freeman R.M."/>
            <person name="Gunawardena J."/>
            <person name="Chu W."/>
            <person name="Stover N.A."/>
            <person name="Gregory B.D."/>
            <person name="Nowacki M."/>
            <person name="Derisi J."/>
            <person name="Roy S.W."/>
            <person name="Marshall W.F."/>
            <person name="Sood P."/>
        </authorList>
    </citation>
    <scope>NUCLEOTIDE SEQUENCE [LARGE SCALE GENOMIC DNA]</scope>
    <source>
        <strain evidence="1">WM001</strain>
    </source>
</reference>
<protein>
    <submittedName>
        <fullName evidence="1">Uncharacterized protein</fullName>
    </submittedName>
</protein>
<proteinExistence type="predicted"/>
<dbReference type="Proteomes" id="UP000187209">
    <property type="component" value="Unassembled WGS sequence"/>
</dbReference>
<accession>A0A1R2C769</accession>
<organism evidence="1 2">
    <name type="scientific">Stentor coeruleus</name>
    <dbReference type="NCBI Taxonomy" id="5963"/>
    <lineage>
        <taxon>Eukaryota</taxon>
        <taxon>Sar</taxon>
        <taxon>Alveolata</taxon>
        <taxon>Ciliophora</taxon>
        <taxon>Postciliodesmatophora</taxon>
        <taxon>Heterotrichea</taxon>
        <taxon>Heterotrichida</taxon>
        <taxon>Stentoridae</taxon>
        <taxon>Stentor</taxon>
    </lineage>
</organism>
<dbReference type="EMBL" id="MPUH01000256">
    <property type="protein sequence ID" value="OMJ84839.1"/>
    <property type="molecule type" value="Genomic_DNA"/>
</dbReference>
<evidence type="ECO:0000313" key="1">
    <source>
        <dbReference type="EMBL" id="OMJ84839.1"/>
    </source>
</evidence>
<gene>
    <name evidence="1" type="ORF">SteCoe_13963</name>
</gene>